<evidence type="ECO:0000256" key="3">
    <source>
        <dbReference type="ARBA" id="ARBA00022840"/>
    </source>
</evidence>
<reference evidence="5" key="1">
    <citation type="submission" date="2022-11" db="EMBL/GenBank/DDBJ databases">
        <title>Centuries of genome instability and evolution in soft-shell clam transmissible cancer (bioRxiv).</title>
        <authorList>
            <person name="Hart S.F.M."/>
            <person name="Yonemitsu M.A."/>
            <person name="Giersch R.M."/>
            <person name="Beal B.F."/>
            <person name="Arriagada G."/>
            <person name="Davis B.W."/>
            <person name="Ostrander E.A."/>
            <person name="Goff S.P."/>
            <person name="Metzger M.J."/>
        </authorList>
    </citation>
    <scope>NUCLEOTIDE SEQUENCE</scope>
    <source>
        <strain evidence="5">MELC-2E11</strain>
        <tissue evidence="5">Siphon/mantle</tissue>
    </source>
</reference>
<dbReference type="Gene3D" id="3.30.930.10">
    <property type="entry name" value="Bira Bifunctional Protein, Domain 2"/>
    <property type="match status" value="1"/>
</dbReference>
<dbReference type="SUPFAM" id="SSF55681">
    <property type="entry name" value="Class II aaRS and biotin synthetases"/>
    <property type="match status" value="1"/>
</dbReference>
<feature type="domain" description="Aminoacyl-tRNA synthetase class II (D/K/N)" evidence="4">
    <location>
        <begin position="26"/>
        <end position="66"/>
    </location>
</feature>
<protein>
    <submittedName>
        <fullName evidence="5">SYK-like protein</fullName>
    </submittedName>
</protein>
<dbReference type="InterPro" id="IPR004364">
    <property type="entry name" value="Aa-tRNA-synt_II"/>
</dbReference>
<evidence type="ECO:0000313" key="5">
    <source>
        <dbReference type="EMBL" id="WAR12305.1"/>
    </source>
</evidence>
<dbReference type="PANTHER" id="PTHR42918:SF9">
    <property type="entry name" value="LYSINE--TRNA LIGASE"/>
    <property type="match status" value="1"/>
</dbReference>
<evidence type="ECO:0000259" key="4">
    <source>
        <dbReference type="Pfam" id="PF00152"/>
    </source>
</evidence>
<gene>
    <name evidence="5" type="ORF">MAR_026485</name>
</gene>
<dbReference type="PANTHER" id="PTHR42918">
    <property type="entry name" value="LYSYL-TRNA SYNTHETASE"/>
    <property type="match status" value="1"/>
</dbReference>
<evidence type="ECO:0000313" key="6">
    <source>
        <dbReference type="Proteomes" id="UP001164746"/>
    </source>
</evidence>
<keyword evidence="1" id="KW-0436">Ligase</keyword>
<sequence length="121" mass="14008">MFSKKILQALKAVPGKKVLGAGMHRSKPGLTERFEMFVCKKEICNAYTELNDPVVQRERFQQQAKISELGTAFPIQNWTEQLNDMFIHMMQIILLFYADDMVLFAKSPESLSLVLKYVKNY</sequence>
<keyword evidence="6" id="KW-1185">Reference proteome</keyword>
<keyword evidence="2" id="KW-0547">Nucleotide-binding</keyword>
<dbReference type="InterPro" id="IPR045864">
    <property type="entry name" value="aa-tRNA-synth_II/BPL/LPL"/>
</dbReference>
<dbReference type="Proteomes" id="UP001164746">
    <property type="component" value="Chromosome 8"/>
</dbReference>
<evidence type="ECO:0000256" key="1">
    <source>
        <dbReference type="ARBA" id="ARBA00022598"/>
    </source>
</evidence>
<organism evidence="5 6">
    <name type="scientific">Mya arenaria</name>
    <name type="common">Soft-shell clam</name>
    <dbReference type="NCBI Taxonomy" id="6604"/>
    <lineage>
        <taxon>Eukaryota</taxon>
        <taxon>Metazoa</taxon>
        <taxon>Spiralia</taxon>
        <taxon>Lophotrochozoa</taxon>
        <taxon>Mollusca</taxon>
        <taxon>Bivalvia</taxon>
        <taxon>Autobranchia</taxon>
        <taxon>Heteroconchia</taxon>
        <taxon>Euheterodonta</taxon>
        <taxon>Imparidentia</taxon>
        <taxon>Neoheterodontei</taxon>
        <taxon>Myida</taxon>
        <taxon>Myoidea</taxon>
        <taxon>Myidae</taxon>
        <taxon>Mya</taxon>
    </lineage>
</organism>
<evidence type="ECO:0000256" key="2">
    <source>
        <dbReference type="ARBA" id="ARBA00022741"/>
    </source>
</evidence>
<keyword evidence="3" id="KW-0067">ATP-binding</keyword>
<proteinExistence type="predicted"/>
<accession>A0ABY7EQP0</accession>
<dbReference type="Pfam" id="PF00152">
    <property type="entry name" value="tRNA-synt_2"/>
    <property type="match status" value="1"/>
</dbReference>
<dbReference type="EMBL" id="CP111019">
    <property type="protein sequence ID" value="WAR12305.1"/>
    <property type="molecule type" value="Genomic_DNA"/>
</dbReference>
<name>A0ABY7EQP0_MYAAR</name>